<comment type="caution">
    <text evidence="4">The sequence shown here is derived from an EMBL/GenBank/DDBJ whole genome shotgun (WGS) entry which is preliminary data.</text>
</comment>
<dbReference type="Gene3D" id="3.40.720.10">
    <property type="entry name" value="Alkaline Phosphatase, subunit A"/>
    <property type="match status" value="1"/>
</dbReference>
<dbReference type="Pfam" id="PF00884">
    <property type="entry name" value="Sulfatase"/>
    <property type="match status" value="1"/>
</dbReference>
<dbReference type="PANTHER" id="PTHR45953:SF1">
    <property type="entry name" value="IDURONATE 2-SULFATASE"/>
    <property type="match status" value="1"/>
</dbReference>
<reference evidence="5" key="1">
    <citation type="journal article" date="2019" name="Int. J. Syst. Evol. Microbiol.">
        <title>The Global Catalogue of Microorganisms (GCM) 10K type strain sequencing project: providing services to taxonomists for standard genome sequencing and annotation.</title>
        <authorList>
            <consortium name="The Broad Institute Genomics Platform"/>
            <consortium name="The Broad Institute Genome Sequencing Center for Infectious Disease"/>
            <person name="Wu L."/>
            <person name="Ma J."/>
        </authorList>
    </citation>
    <scope>NUCLEOTIDE SEQUENCE [LARGE SCALE GENOMIC DNA]</scope>
    <source>
        <strain evidence="5">JCM 16929</strain>
    </source>
</reference>
<sequence length="586" mass="65775">MKAIIVMFDSLNRHLLPPYGPSFVHAPNFERLAARTVTFDNCYAGSMPCMPARREMHTGRYNFLHRSWGPLEPWDDSMPELLKRSGVHTHLVSDHPHYWEDGGATYHPRYSTWEFFRGQEGDPWKGVVSAGVNQGGFKNALHRQDQVNRSYMPTEDEHAQTLTFEAGLDFLRTNADADNWLLQIETFDPHEPFFTHQHYKDLYPHDYDGPQFDWPAYERVTQDQQTVDHVRNEYAALVTMCDRSLGRVLDAMDELGLWDDTMLLVNTDHGFLLGEHGWWAKSVQPWFNELVHLPMFLWDPRFPAAGERRDALVQTVDIAPTMLGYFGLQPTADMQGGDLAAVARADRPLRDGALFGIHGGHVNVTDGRYVYMRAPERPDNAPLEEYTLMPTHMRGRFEVAEFADAELAPAFGFTKGVRPLRMTGRAAINPYAYGTLLFDLETDPGQRHPIVDDAIELRMIELLVTLMRANEAPESQFVRLGLPAIGAVGSQHLLVSRQADRAAEAAEPLPPLESFASGDLGLDTPLHELLANPAAAHVITTHLPALRHNEMINMIAGSSIYQIAAVVPVPHRTLSAVADELAALPA</sequence>
<evidence type="ECO:0000259" key="3">
    <source>
        <dbReference type="Pfam" id="PF00884"/>
    </source>
</evidence>
<dbReference type="CDD" id="cd16148">
    <property type="entry name" value="sulfatase_like"/>
    <property type="match status" value="1"/>
</dbReference>
<evidence type="ECO:0000313" key="5">
    <source>
        <dbReference type="Proteomes" id="UP001501490"/>
    </source>
</evidence>
<dbReference type="SUPFAM" id="SSF53649">
    <property type="entry name" value="Alkaline phosphatase-like"/>
    <property type="match status" value="1"/>
</dbReference>
<evidence type="ECO:0000256" key="1">
    <source>
        <dbReference type="ARBA" id="ARBA00022723"/>
    </source>
</evidence>
<dbReference type="Proteomes" id="UP001501490">
    <property type="component" value="Unassembled WGS sequence"/>
</dbReference>
<keyword evidence="5" id="KW-1185">Reference proteome</keyword>
<keyword evidence="1" id="KW-0479">Metal-binding</keyword>
<feature type="domain" description="Sulfatase N-terminal" evidence="3">
    <location>
        <begin position="4"/>
        <end position="327"/>
    </location>
</feature>
<evidence type="ECO:0000313" key="4">
    <source>
        <dbReference type="EMBL" id="GAA3630315.1"/>
    </source>
</evidence>
<keyword evidence="2" id="KW-0378">Hydrolase</keyword>
<dbReference type="InterPro" id="IPR017850">
    <property type="entry name" value="Alkaline_phosphatase_core_sf"/>
</dbReference>
<dbReference type="PANTHER" id="PTHR45953">
    <property type="entry name" value="IDURONATE 2-SULFATASE"/>
    <property type="match status" value="1"/>
</dbReference>
<evidence type="ECO:0000256" key="2">
    <source>
        <dbReference type="ARBA" id="ARBA00022801"/>
    </source>
</evidence>
<accession>A0ABP7ADS2</accession>
<organism evidence="4 5">
    <name type="scientific">Microlunatus ginsengisoli</name>
    <dbReference type="NCBI Taxonomy" id="363863"/>
    <lineage>
        <taxon>Bacteria</taxon>
        <taxon>Bacillati</taxon>
        <taxon>Actinomycetota</taxon>
        <taxon>Actinomycetes</taxon>
        <taxon>Propionibacteriales</taxon>
        <taxon>Propionibacteriaceae</taxon>
        <taxon>Microlunatus</taxon>
    </lineage>
</organism>
<dbReference type="InterPro" id="IPR000917">
    <property type="entry name" value="Sulfatase_N"/>
</dbReference>
<gene>
    <name evidence="4" type="ORF">GCM10022236_35970</name>
</gene>
<protein>
    <submittedName>
        <fullName evidence="4">Sulfatase</fullName>
    </submittedName>
</protein>
<dbReference type="EMBL" id="BAABAB010000026">
    <property type="protein sequence ID" value="GAA3630315.1"/>
    <property type="molecule type" value="Genomic_DNA"/>
</dbReference>
<dbReference type="RefSeq" id="WP_344807106.1">
    <property type="nucleotide sequence ID" value="NZ_BAABAB010000026.1"/>
</dbReference>
<name>A0ABP7ADS2_9ACTN</name>
<proteinExistence type="predicted"/>